<dbReference type="Proteomes" id="UP001054252">
    <property type="component" value="Unassembled WGS sequence"/>
</dbReference>
<dbReference type="EMBL" id="BPVZ01000059">
    <property type="protein sequence ID" value="GKV22043.1"/>
    <property type="molecule type" value="Genomic_DNA"/>
</dbReference>
<keyword evidence="2" id="KW-1185">Reference proteome</keyword>
<evidence type="ECO:0000313" key="2">
    <source>
        <dbReference type="Proteomes" id="UP001054252"/>
    </source>
</evidence>
<sequence length="53" mass="6179">MATGAKLLDIDLSQKPILVEWEMTTQAISSILHHLQRLNLMYVPCDNFKIKYF</sequence>
<name>A0AAV5KBU9_9ROSI</name>
<organism evidence="1 2">
    <name type="scientific">Rubroshorea leprosula</name>
    <dbReference type="NCBI Taxonomy" id="152421"/>
    <lineage>
        <taxon>Eukaryota</taxon>
        <taxon>Viridiplantae</taxon>
        <taxon>Streptophyta</taxon>
        <taxon>Embryophyta</taxon>
        <taxon>Tracheophyta</taxon>
        <taxon>Spermatophyta</taxon>
        <taxon>Magnoliopsida</taxon>
        <taxon>eudicotyledons</taxon>
        <taxon>Gunneridae</taxon>
        <taxon>Pentapetalae</taxon>
        <taxon>rosids</taxon>
        <taxon>malvids</taxon>
        <taxon>Malvales</taxon>
        <taxon>Dipterocarpaceae</taxon>
        <taxon>Rubroshorea</taxon>
    </lineage>
</organism>
<gene>
    <name evidence="1" type="ORF">SLEP1_g31947</name>
</gene>
<comment type="caution">
    <text evidence="1">The sequence shown here is derived from an EMBL/GenBank/DDBJ whole genome shotgun (WGS) entry which is preliminary data.</text>
</comment>
<accession>A0AAV5KBU9</accession>
<protein>
    <submittedName>
        <fullName evidence="1">Uncharacterized protein</fullName>
    </submittedName>
</protein>
<proteinExistence type="predicted"/>
<dbReference type="AlphaFoldDB" id="A0AAV5KBU9"/>
<reference evidence="1 2" key="1">
    <citation type="journal article" date="2021" name="Commun. Biol.">
        <title>The genome of Shorea leprosula (Dipterocarpaceae) highlights the ecological relevance of drought in aseasonal tropical rainforests.</title>
        <authorList>
            <person name="Ng K.K.S."/>
            <person name="Kobayashi M.J."/>
            <person name="Fawcett J.A."/>
            <person name="Hatakeyama M."/>
            <person name="Paape T."/>
            <person name="Ng C.H."/>
            <person name="Ang C.C."/>
            <person name="Tnah L.H."/>
            <person name="Lee C.T."/>
            <person name="Nishiyama T."/>
            <person name="Sese J."/>
            <person name="O'Brien M.J."/>
            <person name="Copetti D."/>
            <person name="Mohd Noor M.I."/>
            <person name="Ong R.C."/>
            <person name="Putra M."/>
            <person name="Sireger I.Z."/>
            <person name="Indrioko S."/>
            <person name="Kosugi Y."/>
            <person name="Izuno A."/>
            <person name="Isagi Y."/>
            <person name="Lee S.L."/>
            <person name="Shimizu K.K."/>
        </authorList>
    </citation>
    <scope>NUCLEOTIDE SEQUENCE [LARGE SCALE GENOMIC DNA]</scope>
    <source>
        <strain evidence="1">214</strain>
    </source>
</reference>
<evidence type="ECO:0000313" key="1">
    <source>
        <dbReference type="EMBL" id="GKV22043.1"/>
    </source>
</evidence>